<proteinExistence type="inferred from homology"/>
<organism evidence="4 5">
    <name type="scientific">Peronospora matthiolae</name>
    <dbReference type="NCBI Taxonomy" id="2874970"/>
    <lineage>
        <taxon>Eukaryota</taxon>
        <taxon>Sar</taxon>
        <taxon>Stramenopiles</taxon>
        <taxon>Oomycota</taxon>
        <taxon>Peronosporomycetes</taxon>
        <taxon>Peronosporales</taxon>
        <taxon>Peronosporaceae</taxon>
        <taxon>Peronospora</taxon>
    </lineage>
</organism>
<evidence type="ECO:0000313" key="4">
    <source>
        <dbReference type="EMBL" id="CAK7947042.1"/>
    </source>
</evidence>
<protein>
    <recommendedName>
        <fullName evidence="1">Elicitin</fullName>
    </recommendedName>
</protein>
<keyword evidence="1" id="KW-0964">Secreted</keyword>
<evidence type="ECO:0000313" key="5">
    <source>
        <dbReference type="Proteomes" id="UP001162060"/>
    </source>
</evidence>
<feature type="chain" id="PRO_5043987738" description="Elicitin" evidence="3">
    <location>
        <begin position="27"/>
        <end position="200"/>
    </location>
</feature>
<dbReference type="EMBL" id="CAKLBY020000378">
    <property type="protein sequence ID" value="CAK7947042.1"/>
    <property type="molecule type" value="Genomic_DNA"/>
</dbReference>
<dbReference type="Proteomes" id="UP001162060">
    <property type="component" value="Unassembled WGS sequence"/>
</dbReference>
<dbReference type="GO" id="GO:0005576">
    <property type="term" value="C:extracellular region"/>
    <property type="evidence" value="ECO:0007669"/>
    <property type="project" value="UniProtKB-SubCell"/>
</dbReference>
<feature type="signal peptide" evidence="3">
    <location>
        <begin position="1"/>
        <end position="26"/>
    </location>
</feature>
<evidence type="ECO:0000256" key="3">
    <source>
        <dbReference type="SAM" id="SignalP"/>
    </source>
</evidence>
<comment type="caution">
    <text evidence="4">The sequence shown here is derived from an EMBL/GenBank/DDBJ whole genome shotgun (WGS) entry which is preliminary data.</text>
</comment>
<dbReference type="Pfam" id="PF00964">
    <property type="entry name" value="Elicitin"/>
    <property type="match status" value="1"/>
</dbReference>
<evidence type="ECO:0000256" key="2">
    <source>
        <dbReference type="SAM" id="Phobius"/>
    </source>
</evidence>
<name>A0AAV1VLB0_9STRA</name>
<reference evidence="4" key="1">
    <citation type="submission" date="2024-01" db="EMBL/GenBank/DDBJ databases">
        <authorList>
            <person name="Webb A."/>
        </authorList>
    </citation>
    <scope>NUCLEOTIDE SEQUENCE</scope>
    <source>
        <strain evidence="4">Pm1</strain>
    </source>
</reference>
<keyword evidence="2" id="KW-1133">Transmembrane helix</keyword>
<accession>A0AAV1VLB0</accession>
<dbReference type="AlphaFoldDB" id="A0AAV1VLB0"/>
<keyword evidence="2" id="KW-0812">Transmembrane</keyword>
<dbReference type="InterPro" id="IPR002200">
    <property type="entry name" value="Elicitin"/>
</dbReference>
<gene>
    <name evidence="4" type="ORF">PM001_LOCUS32192</name>
</gene>
<dbReference type="SMART" id="SM01187">
    <property type="entry name" value="Elicitin"/>
    <property type="match status" value="1"/>
</dbReference>
<keyword evidence="1" id="KW-0928">Hypersensitive response elicitation</keyword>
<feature type="transmembrane region" description="Helical" evidence="2">
    <location>
        <begin position="177"/>
        <end position="199"/>
    </location>
</feature>
<comment type="subcellular location">
    <subcellularLocation>
        <location evidence="1">Secreted</location>
    </subcellularLocation>
</comment>
<keyword evidence="3" id="KW-0732">Signal</keyword>
<comment type="similarity">
    <text evidence="1">Belongs to the elicitin family.</text>
</comment>
<comment type="function">
    <text evidence="1">Induces local and distal defense responses (incompatible hypersensitive reaction) in plants from the solanaceae and cruciferae families. Elicits leaf necrosis and causes the accumulation of pathogenesis-related proteins. Might interact with the lipidic molecules of the plasma membrane.</text>
</comment>
<keyword evidence="2" id="KW-0472">Membrane</keyword>
<evidence type="ECO:0000256" key="1">
    <source>
        <dbReference type="RuleBase" id="RU368111"/>
    </source>
</evidence>
<keyword evidence="1" id="KW-1015">Disulfide bond</keyword>
<sequence>MQTFKPVAGFVAIVAAAAASTASAQADPGSLVASPELAAIAECTPTQLDEGQVVLTSNQRAEQCETALNLTAGTMLQVTTASATEMCDTASCRAALQELYNTLPNCRYDLWGLQYSAMKLLEYCGITPMNASESNSTDSTSGSVEWRNTSGSASFAPVGVPTDDSATPRPAPISSAGAAPITVVSAAVATTVGLVAAYLA</sequence>
<dbReference type="GO" id="GO:0052040">
    <property type="term" value="P:symbiont-mediated perturbation of host programmed cell death"/>
    <property type="evidence" value="ECO:0007669"/>
    <property type="project" value="UniProtKB-UniRule"/>
</dbReference>